<dbReference type="PROSITE" id="PS51309">
    <property type="entry name" value="PABC"/>
    <property type="match status" value="1"/>
</dbReference>
<dbReference type="FunFam" id="3.30.70.330:FF:000651">
    <property type="entry name" value="Poly(A) binding protein cytoplasmic 1 like"/>
    <property type="match status" value="2"/>
</dbReference>
<keyword evidence="7" id="KW-0539">Nucleus</keyword>
<dbReference type="WBParaSite" id="EVEC_0000991301-mRNA-1">
    <property type="protein sequence ID" value="EVEC_0000991301-mRNA-1"/>
    <property type="gene ID" value="EVEC_0000991301"/>
</dbReference>
<dbReference type="SMART" id="SM00360">
    <property type="entry name" value="RRM"/>
    <property type="match status" value="4"/>
</dbReference>
<dbReference type="Gene3D" id="1.10.1900.10">
    <property type="entry name" value="c-terminal domain of poly(a) binding protein"/>
    <property type="match status" value="1"/>
</dbReference>
<reference evidence="14" key="1">
    <citation type="submission" date="2017-02" db="UniProtKB">
        <authorList>
            <consortium name="WormBaseParasite"/>
        </authorList>
    </citation>
    <scope>IDENTIFICATION</scope>
</reference>
<evidence type="ECO:0000256" key="4">
    <source>
        <dbReference type="ARBA" id="ARBA00022490"/>
    </source>
</evidence>
<comment type="function">
    <text evidence="9">Binds the poly(A) tail of mRNA.</text>
</comment>
<dbReference type="PANTHER" id="PTHR24012">
    <property type="entry name" value="RNA BINDING PROTEIN"/>
    <property type="match status" value="1"/>
</dbReference>
<keyword evidence="5" id="KW-0677">Repeat</keyword>
<feature type="domain" description="RRM" evidence="10">
    <location>
        <begin position="197"/>
        <end position="275"/>
    </location>
</feature>
<evidence type="ECO:0000313" key="14">
    <source>
        <dbReference type="WBParaSite" id="EVEC_0000991301-mRNA-1"/>
    </source>
</evidence>
<comment type="similarity">
    <text evidence="3 9">Belongs to the polyadenylate-binding protein type-1 family.</text>
</comment>
<proteinExistence type="inferred from homology"/>
<dbReference type="EMBL" id="UXUI01009942">
    <property type="protein sequence ID" value="VDD94536.1"/>
    <property type="molecule type" value="Genomic_DNA"/>
</dbReference>
<gene>
    <name evidence="12" type="ORF">EVEC_LOCUS9287</name>
</gene>
<evidence type="ECO:0000256" key="7">
    <source>
        <dbReference type="ARBA" id="ARBA00023242"/>
    </source>
</evidence>
<evidence type="ECO:0000256" key="8">
    <source>
        <dbReference type="PROSITE-ProRule" id="PRU00176"/>
    </source>
</evidence>
<organism evidence="14">
    <name type="scientific">Enterobius vermicularis</name>
    <name type="common">Human pinworm</name>
    <dbReference type="NCBI Taxonomy" id="51028"/>
    <lineage>
        <taxon>Eukaryota</taxon>
        <taxon>Metazoa</taxon>
        <taxon>Ecdysozoa</taxon>
        <taxon>Nematoda</taxon>
        <taxon>Chromadorea</taxon>
        <taxon>Rhabditida</taxon>
        <taxon>Spirurina</taxon>
        <taxon>Oxyuridomorpha</taxon>
        <taxon>Oxyuroidea</taxon>
        <taxon>Oxyuridae</taxon>
        <taxon>Enterobius</taxon>
    </lineage>
</organism>
<dbReference type="InterPro" id="IPR006515">
    <property type="entry name" value="PABP_1234"/>
</dbReference>
<keyword evidence="13" id="KW-1185">Reference proteome</keyword>
<dbReference type="InterPro" id="IPR036053">
    <property type="entry name" value="PABP-dom"/>
</dbReference>
<dbReference type="CDD" id="cd12381">
    <property type="entry name" value="RRM4_I_PABPs"/>
    <property type="match status" value="1"/>
</dbReference>
<dbReference type="InterPro" id="IPR045305">
    <property type="entry name" value="RRM2_I_PABPs"/>
</dbReference>
<keyword evidence="4 9" id="KW-0963">Cytoplasm</keyword>
<dbReference type="SUPFAM" id="SSF63570">
    <property type="entry name" value="PABC (PABP) domain"/>
    <property type="match status" value="1"/>
</dbReference>
<evidence type="ECO:0000256" key="3">
    <source>
        <dbReference type="ARBA" id="ARBA00008557"/>
    </source>
</evidence>
<name>A0A0N4VGJ1_ENTVE</name>
<dbReference type="InterPro" id="IPR000504">
    <property type="entry name" value="RRM_dom"/>
</dbReference>
<dbReference type="InterPro" id="IPR002004">
    <property type="entry name" value="PABP_HYD_C"/>
</dbReference>
<feature type="domain" description="RRM" evidence="10">
    <location>
        <begin position="301"/>
        <end position="378"/>
    </location>
</feature>
<keyword evidence="6 8" id="KW-0694">RNA-binding</keyword>
<dbReference type="GO" id="GO:0005634">
    <property type="term" value="C:nucleus"/>
    <property type="evidence" value="ECO:0007669"/>
    <property type="project" value="UniProtKB-SubCell"/>
</dbReference>
<accession>A0A0N4VGJ1</accession>
<dbReference type="FunFam" id="3.30.70.330:FF:000003">
    <property type="entry name" value="Polyadenylate-binding protein"/>
    <property type="match status" value="1"/>
</dbReference>
<evidence type="ECO:0000256" key="1">
    <source>
        <dbReference type="ARBA" id="ARBA00004123"/>
    </source>
</evidence>
<evidence type="ECO:0000256" key="5">
    <source>
        <dbReference type="ARBA" id="ARBA00022737"/>
    </source>
</evidence>
<evidence type="ECO:0000259" key="10">
    <source>
        <dbReference type="PROSITE" id="PS50102"/>
    </source>
</evidence>
<dbReference type="Pfam" id="PF00658">
    <property type="entry name" value="MLLE"/>
    <property type="match status" value="1"/>
</dbReference>
<evidence type="ECO:0000256" key="2">
    <source>
        <dbReference type="ARBA" id="ARBA00004496"/>
    </source>
</evidence>
<dbReference type="InterPro" id="IPR012677">
    <property type="entry name" value="Nucleotide-bd_a/b_plait_sf"/>
</dbReference>
<evidence type="ECO:0000313" key="13">
    <source>
        <dbReference type="Proteomes" id="UP000274131"/>
    </source>
</evidence>
<dbReference type="InterPro" id="IPR035979">
    <property type="entry name" value="RBD_domain_sf"/>
</dbReference>
<dbReference type="SMART" id="SM00361">
    <property type="entry name" value="RRM_1"/>
    <property type="match status" value="4"/>
</dbReference>
<dbReference type="GO" id="GO:0003723">
    <property type="term" value="F:RNA binding"/>
    <property type="evidence" value="ECO:0007669"/>
    <property type="project" value="UniProtKB-UniRule"/>
</dbReference>
<dbReference type="CDD" id="cd12379">
    <property type="entry name" value="RRM2_I_PABPs"/>
    <property type="match status" value="1"/>
</dbReference>
<dbReference type="Gene3D" id="3.30.70.330">
    <property type="match status" value="4"/>
</dbReference>
<feature type="domain" description="RRM" evidence="10">
    <location>
        <begin position="104"/>
        <end position="181"/>
    </location>
</feature>
<dbReference type="OrthoDB" id="19742at2759"/>
<dbReference type="SUPFAM" id="SSF54928">
    <property type="entry name" value="RNA-binding domain, RBD"/>
    <property type="match status" value="2"/>
</dbReference>
<feature type="domain" description="PABC" evidence="11">
    <location>
        <begin position="494"/>
        <end position="572"/>
    </location>
</feature>
<evidence type="ECO:0000259" key="11">
    <source>
        <dbReference type="PROSITE" id="PS51309"/>
    </source>
</evidence>
<dbReference type="SMART" id="SM00517">
    <property type="entry name" value="PolyA"/>
    <property type="match status" value="1"/>
</dbReference>
<evidence type="ECO:0000256" key="9">
    <source>
        <dbReference type="RuleBase" id="RU362004"/>
    </source>
</evidence>
<dbReference type="NCBIfam" id="TIGR01628">
    <property type="entry name" value="PABP-1234"/>
    <property type="match status" value="1"/>
</dbReference>
<sequence length="577" mass="64335">MAAVAVARASATFSTASLYVGDLHPEVCEQHLFEKFSTAGSVLSIRVCRDAITRRSLGYAYVNFQQTADAERALETLNFDLLFGRPMRIMWCQRDPSLRRSASSNIFIKNLDKSIDNKSIYDTFSMFGNILSCKVATDSEGNSKGYAFVHFETEDSAIQAIEKVNGMLLEKKKVYVGKFVPRATRALQLGEEGRKFTNVFVKNFADELDKFKLQELFSKFGQITSAVVMYNDDGKSKGFGFVAFKRPEDAMKAVKEMQDYELSPGRKLSVCRALKKEERSAELRKKFEVSKAGSQQQFQGVNLYVKNIDDSFTDEKLREEFEKFGKITSVKVMLDDYGRSKGFGFVCFENADSASKAIDSLNGRMIGSKPLYVGRAQRKAERKAQLASVFMQNIASVRFRGSGVPNPVCAPGSTPLYVAPHVSNQRSAPLLASVPPQLRTFPQRWGAMGASSSHIGVTPQYIVHGYGQLGRAVDTAHTFAPEESLLTNQNYINDFRSRFSAASSNIFQQQKQILGERLYPLVGRYQPGPDQGKITGMMLDMEPSELLMLLENEEELRAKVAEAVSVLNQAKAESVHQ</sequence>
<dbReference type="STRING" id="51028.A0A0N4VGJ1"/>
<comment type="subcellular location">
    <subcellularLocation>
        <location evidence="2 9">Cytoplasm</location>
    </subcellularLocation>
    <subcellularLocation>
        <location evidence="1">Nucleus</location>
    </subcellularLocation>
</comment>
<reference evidence="12 13" key="2">
    <citation type="submission" date="2018-10" db="EMBL/GenBank/DDBJ databases">
        <authorList>
            <consortium name="Pathogen Informatics"/>
        </authorList>
    </citation>
    <scope>NUCLEOTIDE SEQUENCE [LARGE SCALE GENOMIC DNA]</scope>
</reference>
<evidence type="ECO:0000313" key="12">
    <source>
        <dbReference type="EMBL" id="VDD94536.1"/>
    </source>
</evidence>
<dbReference type="CDD" id="cd12378">
    <property type="entry name" value="RRM1_I_PABPs"/>
    <property type="match status" value="1"/>
</dbReference>
<dbReference type="Proteomes" id="UP000274131">
    <property type="component" value="Unassembled WGS sequence"/>
</dbReference>
<dbReference type="PROSITE" id="PS50102">
    <property type="entry name" value="RRM"/>
    <property type="match status" value="4"/>
</dbReference>
<protein>
    <recommendedName>
        <fullName evidence="9">Polyadenylate-binding protein</fullName>
        <shortName evidence="9">PABP</shortName>
    </recommendedName>
</protein>
<dbReference type="FunFam" id="3.30.70.330:FF:000234">
    <property type="entry name" value="Polyadenylate-binding protein 5"/>
    <property type="match status" value="1"/>
</dbReference>
<dbReference type="InterPro" id="IPR034364">
    <property type="entry name" value="PABP_RRM1"/>
</dbReference>
<dbReference type="InterPro" id="IPR003954">
    <property type="entry name" value="RRM_euk-type"/>
</dbReference>
<dbReference type="AlphaFoldDB" id="A0A0N4VGJ1"/>
<dbReference type="Pfam" id="PF00076">
    <property type="entry name" value="RRM_1"/>
    <property type="match status" value="4"/>
</dbReference>
<feature type="domain" description="RRM" evidence="10">
    <location>
        <begin position="16"/>
        <end position="94"/>
    </location>
</feature>
<evidence type="ECO:0000256" key="6">
    <source>
        <dbReference type="ARBA" id="ARBA00022884"/>
    </source>
</evidence>
<dbReference type="GO" id="GO:0005737">
    <property type="term" value="C:cytoplasm"/>
    <property type="evidence" value="ECO:0007669"/>
    <property type="project" value="UniProtKB-SubCell"/>
</dbReference>